<keyword evidence="1" id="KW-0808">Transferase</keyword>
<dbReference type="Proteomes" id="UP000537204">
    <property type="component" value="Unassembled WGS sequence"/>
</dbReference>
<dbReference type="InterPro" id="IPR052922">
    <property type="entry name" value="Cytidylate_Kinase-2"/>
</dbReference>
<protein>
    <submittedName>
        <fullName evidence="1">Adenylate kinase family enzyme</fullName>
    </submittedName>
</protein>
<dbReference type="InterPro" id="IPR027417">
    <property type="entry name" value="P-loop_NTPase"/>
</dbReference>
<dbReference type="Gene3D" id="3.40.50.300">
    <property type="entry name" value="P-loop containing nucleotide triphosphate hydrolases"/>
    <property type="match status" value="1"/>
</dbReference>
<proteinExistence type="predicted"/>
<comment type="caution">
    <text evidence="1">The sequence shown here is derived from an EMBL/GenBank/DDBJ whole genome shotgun (WGS) entry which is preliminary data.</text>
</comment>
<dbReference type="PANTHER" id="PTHR37816:SF2">
    <property type="entry name" value="DNA TOPOLOGY MODULATION PROTEIN FLAR-RELATED PROTEIN"/>
    <property type="match status" value="1"/>
</dbReference>
<evidence type="ECO:0000313" key="2">
    <source>
        <dbReference type="Proteomes" id="UP000537204"/>
    </source>
</evidence>
<reference evidence="1 2" key="1">
    <citation type="submission" date="2020-08" db="EMBL/GenBank/DDBJ databases">
        <title>Genomic Encyclopedia of Type Strains, Phase IV (KMG-V): Genome sequencing to study the core and pangenomes of soil and plant-associated prokaryotes.</title>
        <authorList>
            <person name="Whitman W."/>
        </authorList>
    </citation>
    <scope>NUCLEOTIDE SEQUENCE [LARGE SCALE GENOMIC DNA]</scope>
    <source>
        <strain evidence="1 2">S3M1</strain>
    </source>
</reference>
<dbReference type="RefSeq" id="WP_183884942.1">
    <property type="nucleotide sequence ID" value="NZ_JACHCE010000011.1"/>
</dbReference>
<dbReference type="PANTHER" id="PTHR37816">
    <property type="entry name" value="YALI0E33011P"/>
    <property type="match status" value="1"/>
</dbReference>
<dbReference type="EMBL" id="JACHCE010000011">
    <property type="protein sequence ID" value="MBB5639043.1"/>
    <property type="molecule type" value="Genomic_DNA"/>
</dbReference>
<organism evidence="1 2">
    <name type="scientific">Pedobacter cryoconitis</name>
    <dbReference type="NCBI Taxonomy" id="188932"/>
    <lineage>
        <taxon>Bacteria</taxon>
        <taxon>Pseudomonadati</taxon>
        <taxon>Bacteroidota</taxon>
        <taxon>Sphingobacteriia</taxon>
        <taxon>Sphingobacteriales</taxon>
        <taxon>Sphingobacteriaceae</taxon>
        <taxon>Pedobacter</taxon>
    </lineage>
</organism>
<gene>
    <name evidence="1" type="ORF">HDE68_004981</name>
</gene>
<dbReference type="SUPFAM" id="SSF52540">
    <property type="entry name" value="P-loop containing nucleoside triphosphate hydrolases"/>
    <property type="match status" value="1"/>
</dbReference>
<accession>A0A7W8ZS47</accession>
<name>A0A7W8ZS47_9SPHI</name>
<sequence>MKIIIFGASGSGTTTLAHHFSIISGFHHLDSDDYYWLKSERHFEFKRDPQERNTLFIKNFELHDNVVVSGPVFNWNERFFNFFDLVVFLWIPPAIRIKRLIEREKERYGDLLETDEYQKKKYKDFIKWSSGYDQPGFPGRSFELHTRWMNKLQTPIIRIEGDTTIKYRIELIVKKINALSYIRKKTLNS</sequence>
<dbReference type="GO" id="GO:0016301">
    <property type="term" value="F:kinase activity"/>
    <property type="evidence" value="ECO:0007669"/>
    <property type="project" value="UniProtKB-KW"/>
</dbReference>
<evidence type="ECO:0000313" key="1">
    <source>
        <dbReference type="EMBL" id="MBB5639043.1"/>
    </source>
</evidence>
<dbReference type="AlphaFoldDB" id="A0A7W8ZS47"/>
<keyword evidence="1" id="KW-0418">Kinase</keyword>